<dbReference type="GO" id="GO:0005737">
    <property type="term" value="C:cytoplasm"/>
    <property type="evidence" value="ECO:0007669"/>
    <property type="project" value="TreeGrafter"/>
</dbReference>
<dbReference type="Gene3D" id="1.20.1340.10">
    <property type="entry name" value="dopa decarboxylase, N-terminal domain"/>
    <property type="match status" value="1"/>
</dbReference>
<comment type="similarity">
    <text evidence="2 7">Belongs to the group II decarboxylase family.</text>
</comment>
<dbReference type="PANTHER" id="PTHR11999">
    <property type="entry name" value="GROUP II PYRIDOXAL-5-PHOSPHATE DECARBOXYLASE"/>
    <property type="match status" value="1"/>
</dbReference>
<dbReference type="InterPro" id="IPR015424">
    <property type="entry name" value="PyrdxlP-dep_Trfase"/>
</dbReference>
<evidence type="ECO:0000313" key="8">
    <source>
        <dbReference type="EMBL" id="HGY54917.1"/>
    </source>
</evidence>
<keyword evidence="8" id="KW-0808">Transferase</keyword>
<dbReference type="InterPro" id="IPR015421">
    <property type="entry name" value="PyrdxlP-dep_Trfase_major"/>
</dbReference>
<evidence type="ECO:0000256" key="7">
    <source>
        <dbReference type="RuleBase" id="RU000382"/>
    </source>
</evidence>
<name>A0A7V4WUY4_CALAY</name>
<sequence length="473" mass="54257">MNIEEFRQTAHEFVDWMADYLENIETYPVKSQVKPGEVMRKLPQQPPQQGEETGDIMRDFRSIILPGITHWQSPNFFAYFNANASYPSVLAEMLTATLGAQCMIWETSPAAAELEELMMEWLKQMMGLPADWHGVIHDTASAATLIAILSAREKYSNFQVNEKGFGNYENFRVYCSTETHSSIDKAVKIAGIGRANLVKVDVDDALRLKPHALQQAIEKDLAEGKRPLCAIATLGTTGTTAIDPVKEMAEICRKYDLWLHVDAAHAGTALVLPEYRWMMEGAEMVDSFVFNPHKWMFTNFDCSAYFVKDKGQLIRTFEILPEYLKTQSQGKVNDYRDWGIALGRRFRALKLWFVIRNFGVEGIREKLRFHLSLAQGLKEQIEAHPEFEIMAPLTVNLVCFRYRPQGMEEGETLNALNQQLNQKLNASGKIYLTHTKVRGQYILRMVLGQTYLSREHVQKAWQRIQETAKTMRW</sequence>
<dbReference type="PROSITE" id="PS00392">
    <property type="entry name" value="DDC_GAD_HDC_YDC"/>
    <property type="match status" value="1"/>
</dbReference>
<dbReference type="GO" id="GO:0019752">
    <property type="term" value="P:carboxylic acid metabolic process"/>
    <property type="evidence" value="ECO:0007669"/>
    <property type="project" value="InterPro"/>
</dbReference>
<dbReference type="GO" id="GO:0006520">
    <property type="term" value="P:amino acid metabolic process"/>
    <property type="evidence" value="ECO:0007669"/>
    <property type="project" value="InterPro"/>
</dbReference>
<accession>A0A7V4WUY4</accession>
<dbReference type="Pfam" id="PF00282">
    <property type="entry name" value="Pyridoxal_deC"/>
    <property type="match status" value="1"/>
</dbReference>
<keyword evidence="5 7" id="KW-0456">Lyase</keyword>
<dbReference type="PANTHER" id="PTHR11999:SF70">
    <property type="entry name" value="MIP05841P"/>
    <property type="match status" value="1"/>
</dbReference>
<dbReference type="GO" id="GO:0016831">
    <property type="term" value="F:carboxy-lyase activity"/>
    <property type="evidence" value="ECO:0007669"/>
    <property type="project" value="UniProtKB-KW"/>
</dbReference>
<dbReference type="GO" id="GO:0030170">
    <property type="term" value="F:pyridoxal phosphate binding"/>
    <property type="evidence" value="ECO:0007669"/>
    <property type="project" value="InterPro"/>
</dbReference>
<dbReference type="SUPFAM" id="SSF53383">
    <property type="entry name" value="PLP-dependent transferases"/>
    <property type="match status" value="1"/>
</dbReference>
<dbReference type="InterPro" id="IPR021115">
    <property type="entry name" value="Pyridoxal-P_BS"/>
</dbReference>
<keyword evidence="4 6" id="KW-0663">Pyridoxal phosphate</keyword>
<dbReference type="Proteomes" id="UP000885779">
    <property type="component" value="Unassembled WGS sequence"/>
</dbReference>
<evidence type="ECO:0000256" key="2">
    <source>
        <dbReference type="ARBA" id="ARBA00009533"/>
    </source>
</evidence>
<reference evidence="8" key="1">
    <citation type="journal article" date="2020" name="mSystems">
        <title>Genome- and Community-Level Interaction Insights into Carbon Utilization and Element Cycling Functions of Hydrothermarchaeota in Hydrothermal Sediment.</title>
        <authorList>
            <person name="Zhou Z."/>
            <person name="Liu Y."/>
            <person name="Xu W."/>
            <person name="Pan J."/>
            <person name="Luo Z.H."/>
            <person name="Li M."/>
        </authorList>
    </citation>
    <scope>NUCLEOTIDE SEQUENCE [LARGE SCALE GENOMIC DNA]</scope>
    <source>
        <strain evidence="8">HyVt-577</strain>
    </source>
</reference>
<dbReference type="Gene3D" id="3.90.1150.10">
    <property type="entry name" value="Aspartate Aminotransferase, domain 1"/>
    <property type="match status" value="1"/>
</dbReference>
<dbReference type="AlphaFoldDB" id="A0A7V4WUY4"/>
<proteinExistence type="inferred from homology"/>
<evidence type="ECO:0000256" key="4">
    <source>
        <dbReference type="ARBA" id="ARBA00022898"/>
    </source>
</evidence>
<evidence type="ECO:0000256" key="1">
    <source>
        <dbReference type="ARBA" id="ARBA00001933"/>
    </source>
</evidence>
<protein>
    <submittedName>
        <fullName evidence="8">Aminotransferase class V-fold PLP-dependent enzyme</fullName>
    </submittedName>
</protein>
<evidence type="ECO:0000256" key="5">
    <source>
        <dbReference type="ARBA" id="ARBA00023239"/>
    </source>
</evidence>
<feature type="modified residue" description="N6-(pyridoxal phosphate)lysine" evidence="6">
    <location>
        <position position="294"/>
    </location>
</feature>
<evidence type="ECO:0000256" key="3">
    <source>
        <dbReference type="ARBA" id="ARBA00022793"/>
    </source>
</evidence>
<keyword evidence="8" id="KW-0032">Aminotransferase</keyword>
<dbReference type="InterPro" id="IPR010977">
    <property type="entry name" value="Aromatic_deC"/>
</dbReference>
<dbReference type="InterPro" id="IPR015422">
    <property type="entry name" value="PyrdxlP-dep_Trfase_small"/>
</dbReference>
<evidence type="ECO:0000256" key="6">
    <source>
        <dbReference type="PIRSR" id="PIRSR602129-50"/>
    </source>
</evidence>
<dbReference type="InterPro" id="IPR002129">
    <property type="entry name" value="PyrdxlP-dep_de-COase"/>
</dbReference>
<dbReference type="EMBL" id="DRQG01000034">
    <property type="protein sequence ID" value="HGY54917.1"/>
    <property type="molecule type" value="Genomic_DNA"/>
</dbReference>
<gene>
    <name evidence="8" type="ORF">ENK44_04390</name>
</gene>
<dbReference type="PRINTS" id="PR00800">
    <property type="entry name" value="YHDCRBOXLASE"/>
</dbReference>
<comment type="cofactor">
    <cofactor evidence="1 6 7">
        <name>pyridoxal 5'-phosphate</name>
        <dbReference type="ChEBI" id="CHEBI:597326"/>
    </cofactor>
</comment>
<comment type="caution">
    <text evidence="8">The sequence shown here is derived from an EMBL/GenBank/DDBJ whole genome shotgun (WGS) entry which is preliminary data.</text>
</comment>
<dbReference type="Gene3D" id="3.40.640.10">
    <property type="entry name" value="Type I PLP-dependent aspartate aminotransferase-like (Major domain)"/>
    <property type="match status" value="1"/>
</dbReference>
<keyword evidence="3" id="KW-0210">Decarboxylase</keyword>
<dbReference type="GO" id="GO:0008483">
    <property type="term" value="F:transaminase activity"/>
    <property type="evidence" value="ECO:0007669"/>
    <property type="project" value="UniProtKB-KW"/>
</dbReference>
<organism evidence="8">
    <name type="scientific">Caldithrix abyssi</name>
    <dbReference type="NCBI Taxonomy" id="187145"/>
    <lineage>
        <taxon>Bacteria</taxon>
        <taxon>Pseudomonadati</taxon>
        <taxon>Calditrichota</taxon>
        <taxon>Calditrichia</taxon>
        <taxon>Calditrichales</taxon>
        <taxon>Calditrichaceae</taxon>
        <taxon>Caldithrix</taxon>
    </lineage>
</organism>